<accession>A0A5N6MI76</accession>
<dbReference type="Pfam" id="PF24626">
    <property type="entry name" value="SH3_Tf2-1"/>
    <property type="match status" value="1"/>
</dbReference>
<comment type="caution">
    <text evidence="2">The sequence shown here is derived from an EMBL/GenBank/DDBJ whole genome shotgun (WGS) entry which is preliminary data.</text>
</comment>
<reference evidence="2 3" key="1">
    <citation type="submission" date="2019-05" db="EMBL/GenBank/DDBJ databases">
        <title>Mikania micrantha, genome provides insights into the molecular mechanism of rapid growth.</title>
        <authorList>
            <person name="Liu B."/>
        </authorList>
    </citation>
    <scope>NUCLEOTIDE SEQUENCE [LARGE SCALE GENOMIC DNA]</scope>
    <source>
        <strain evidence="2">NLD-2019</strain>
        <tissue evidence="2">Leaf</tissue>
    </source>
</reference>
<sequence>MKKDVATYVGKCLTCAKVKAEHQKPSGLVEQPEIPQWKWEQIAMDLITKLHRTSSGYDSIWVIIDGLTKFAHFLPIRKNNKLEKLARLYVDEIVVRHSVPLSSISDQDRRFTSRFWQSLQQPLGTSVNLSTAYHPQTDGQSERTIQTLEDMMRTCILDFGGSWDKHLPLIEFSYNNSYHSSIGCASFEALYGRKCRSPICWTEVGDNKIIGPELIQVTTDKIAQIQQRLQATRSCQKSYADKRRKPLEFQVGDRVMLKVSLWKGVVRFGAKGKLAPRYVGPFEITQRIDPVAYRLKLPDELSGLHDVFHVSNLKRCLADESLIIPLEEIQVDDQLHFIEEPVAIMDREVKRLKRSRIPIVKVRWNSKCRPEFTWEHEDHMKTKYPHLFEEVVPDNDA</sequence>
<evidence type="ECO:0000313" key="3">
    <source>
        <dbReference type="Proteomes" id="UP000326396"/>
    </source>
</evidence>
<dbReference type="GO" id="GO:0003676">
    <property type="term" value="F:nucleic acid binding"/>
    <property type="evidence" value="ECO:0007669"/>
    <property type="project" value="InterPro"/>
</dbReference>
<dbReference type="OrthoDB" id="1939135at2759"/>
<dbReference type="AlphaFoldDB" id="A0A5N6MI76"/>
<dbReference type="PANTHER" id="PTHR45835">
    <property type="entry name" value="YALI0A06105P"/>
    <property type="match status" value="1"/>
</dbReference>
<dbReference type="PANTHER" id="PTHR45835:SF99">
    <property type="entry name" value="CHROMO DOMAIN-CONTAINING PROTEIN-RELATED"/>
    <property type="match status" value="1"/>
</dbReference>
<gene>
    <name evidence="2" type="ORF">E3N88_29234</name>
</gene>
<dbReference type="Proteomes" id="UP000326396">
    <property type="component" value="Linkage Group LG5"/>
</dbReference>
<evidence type="ECO:0000259" key="1">
    <source>
        <dbReference type="PROSITE" id="PS50994"/>
    </source>
</evidence>
<dbReference type="InterPro" id="IPR036397">
    <property type="entry name" value="RNaseH_sf"/>
</dbReference>
<dbReference type="SUPFAM" id="SSF53098">
    <property type="entry name" value="Ribonuclease H-like"/>
    <property type="match status" value="1"/>
</dbReference>
<organism evidence="2 3">
    <name type="scientific">Mikania micrantha</name>
    <name type="common">bitter vine</name>
    <dbReference type="NCBI Taxonomy" id="192012"/>
    <lineage>
        <taxon>Eukaryota</taxon>
        <taxon>Viridiplantae</taxon>
        <taxon>Streptophyta</taxon>
        <taxon>Embryophyta</taxon>
        <taxon>Tracheophyta</taxon>
        <taxon>Spermatophyta</taxon>
        <taxon>Magnoliopsida</taxon>
        <taxon>eudicotyledons</taxon>
        <taxon>Gunneridae</taxon>
        <taxon>Pentapetalae</taxon>
        <taxon>asterids</taxon>
        <taxon>campanulids</taxon>
        <taxon>Asterales</taxon>
        <taxon>Asteraceae</taxon>
        <taxon>Asteroideae</taxon>
        <taxon>Heliantheae alliance</taxon>
        <taxon>Eupatorieae</taxon>
        <taxon>Mikania</taxon>
    </lineage>
</organism>
<dbReference type="InterPro" id="IPR012337">
    <property type="entry name" value="RNaseH-like_sf"/>
</dbReference>
<feature type="domain" description="Integrase catalytic" evidence="1">
    <location>
        <begin position="31"/>
        <end position="194"/>
    </location>
</feature>
<dbReference type="GO" id="GO:0015074">
    <property type="term" value="P:DNA integration"/>
    <property type="evidence" value="ECO:0007669"/>
    <property type="project" value="InterPro"/>
</dbReference>
<evidence type="ECO:0000313" key="2">
    <source>
        <dbReference type="EMBL" id="KAD3640011.1"/>
    </source>
</evidence>
<name>A0A5N6MI76_9ASTR</name>
<protein>
    <recommendedName>
        <fullName evidence="1">Integrase catalytic domain-containing protein</fullName>
    </recommendedName>
</protein>
<keyword evidence="3" id="KW-1185">Reference proteome</keyword>
<dbReference type="Gene3D" id="3.30.420.10">
    <property type="entry name" value="Ribonuclease H-like superfamily/Ribonuclease H"/>
    <property type="match status" value="1"/>
</dbReference>
<dbReference type="EMBL" id="SZYD01000015">
    <property type="protein sequence ID" value="KAD3640011.1"/>
    <property type="molecule type" value="Genomic_DNA"/>
</dbReference>
<dbReference type="InterPro" id="IPR001584">
    <property type="entry name" value="Integrase_cat-core"/>
</dbReference>
<dbReference type="InterPro" id="IPR056924">
    <property type="entry name" value="SH3_Tf2-1"/>
</dbReference>
<proteinExistence type="predicted"/>
<dbReference type="PROSITE" id="PS50994">
    <property type="entry name" value="INTEGRASE"/>
    <property type="match status" value="1"/>
</dbReference>